<comment type="caution">
    <text evidence="5">The sequence shown here is derived from an EMBL/GenBank/DDBJ whole genome shotgun (WGS) entry which is preliminary data.</text>
</comment>
<evidence type="ECO:0000256" key="4">
    <source>
        <dbReference type="ARBA" id="ARBA00032690"/>
    </source>
</evidence>
<gene>
    <name evidence="5" type="ORF">PLOB_00016278</name>
</gene>
<accession>A0ABN8MR77</accession>
<evidence type="ECO:0000256" key="2">
    <source>
        <dbReference type="ARBA" id="ARBA00010627"/>
    </source>
</evidence>
<dbReference type="PANTHER" id="PTHR33967:SF1">
    <property type="entry name" value="RAGULATOR COMPLEX PROTEIN LAMTOR4"/>
    <property type="match status" value="1"/>
</dbReference>
<dbReference type="PANTHER" id="PTHR33967">
    <property type="entry name" value="RAGULATOR COMPLEX PROTEIN LAMTOR4"/>
    <property type="match status" value="1"/>
</dbReference>
<proteinExistence type="inferred from homology"/>
<dbReference type="InterPro" id="IPR034601">
    <property type="entry name" value="LAMTOR4"/>
</dbReference>
<evidence type="ECO:0000256" key="1">
    <source>
        <dbReference type="ARBA" id="ARBA00004371"/>
    </source>
</evidence>
<evidence type="ECO:0000313" key="5">
    <source>
        <dbReference type="EMBL" id="CAH3034106.1"/>
    </source>
</evidence>
<dbReference type="Gene3D" id="3.30.450.30">
    <property type="entry name" value="Dynein light chain 2a, cytoplasmic"/>
    <property type="match status" value="1"/>
</dbReference>
<dbReference type="Proteomes" id="UP001159405">
    <property type="component" value="Unassembled WGS sequence"/>
</dbReference>
<organism evidence="5 6">
    <name type="scientific">Porites lobata</name>
    <dbReference type="NCBI Taxonomy" id="104759"/>
    <lineage>
        <taxon>Eukaryota</taxon>
        <taxon>Metazoa</taxon>
        <taxon>Cnidaria</taxon>
        <taxon>Anthozoa</taxon>
        <taxon>Hexacorallia</taxon>
        <taxon>Scleractinia</taxon>
        <taxon>Fungiina</taxon>
        <taxon>Poritidae</taxon>
        <taxon>Porites</taxon>
    </lineage>
</organism>
<reference evidence="5 6" key="1">
    <citation type="submission" date="2022-05" db="EMBL/GenBank/DDBJ databases">
        <authorList>
            <consortium name="Genoscope - CEA"/>
            <person name="William W."/>
        </authorList>
    </citation>
    <scope>NUCLEOTIDE SEQUENCE [LARGE SCALE GENOMIC DNA]</scope>
</reference>
<keyword evidence="3" id="KW-0458">Lysosome</keyword>
<protein>
    <recommendedName>
        <fullName evidence="4">Late endosomal/lysosomal adaptor and MAPK and MTOR activator 4</fullName>
    </recommendedName>
</protein>
<dbReference type="EMBL" id="CALNXK010000002">
    <property type="protein sequence ID" value="CAH3034106.1"/>
    <property type="molecule type" value="Genomic_DNA"/>
</dbReference>
<keyword evidence="6" id="KW-1185">Reference proteome</keyword>
<dbReference type="SUPFAM" id="SSF103196">
    <property type="entry name" value="Roadblock/LC7 domain"/>
    <property type="match status" value="1"/>
</dbReference>
<evidence type="ECO:0000256" key="3">
    <source>
        <dbReference type="ARBA" id="ARBA00023228"/>
    </source>
</evidence>
<name>A0ABN8MR77_9CNID</name>
<comment type="subcellular location">
    <subcellularLocation>
        <location evidence="1">Lysosome</location>
    </subcellularLocation>
</comment>
<evidence type="ECO:0000313" key="6">
    <source>
        <dbReference type="Proteomes" id="UP001159405"/>
    </source>
</evidence>
<sequence length="106" mass="11591">MSNPVLSSFKTAPIPHGLDRIPDIQGYLVINSDGAVLASSGDLENNENVAGVITKMLQTAAKVPISGDRTQTFKRMSVHYEDFILMATVSNQKIYVVKRPAKQESE</sequence>
<comment type="similarity">
    <text evidence="2">Belongs to the LAMTOR4 family.</text>
</comment>